<dbReference type="Proteomes" id="UP001635816">
    <property type="component" value="Unassembled WGS sequence"/>
</dbReference>
<dbReference type="EMBL" id="JBKBDD010000004">
    <property type="protein sequence ID" value="MFN6544480.1"/>
    <property type="molecule type" value="Genomic_DNA"/>
</dbReference>
<reference evidence="1 2" key="1">
    <citation type="submission" date="2024-12" db="EMBL/GenBank/DDBJ databases">
        <title>The coexistence of Mycolicibacterium septicum and Mycolicibacterium nivoides in clinical samples.</title>
        <authorList>
            <person name="Wang C."/>
            <person name="Feng Y."/>
            <person name="Zong Z."/>
        </authorList>
    </citation>
    <scope>NUCLEOTIDE SEQUENCE [LARGE SCALE GENOMIC DNA]</scope>
    <source>
        <strain evidence="1 2">120309</strain>
    </source>
</reference>
<accession>A0ABW9LAA6</accession>
<evidence type="ECO:0008006" key="3">
    <source>
        <dbReference type="Google" id="ProtNLM"/>
    </source>
</evidence>
<evidence type="ECO:0000313" key="1">
    <source>
        <dbReference type="EMBL" id="MFN6544480.1"/>
    </source>
</evidence>
<organism evidence="1 2">
    <name type="scientific">Mycolicibacterium nivoides</name>
    <dbReference type="NCBI Taxonomy" id="2487344"/>
    <lineage>
        <taxon>Bacteria</taxon>
        <taxon>Bacillati</taxon>
        <taxon>Actinomycetota</taxon>
        <taxon>Actinomycetes</taxon>
        <taxon>Mycobacteriales</taxon>
        <taxon>Mycobacteriaceae</taxon>
        <taxon>Mycolicibacterium</taxon>
    </lineage>
</organism>
<keyword evidence="2" id="KW-1185">Reference proteome</keyword>
<sequence length="378" mass="39911">MPTRAQIENWDIHHLESSATRWRASVNEFEELFSQHRQNVASPGGTEWEGSAKDAALDRVNADSSVVGRHAEVVHAAADLADSSGGDLRAAQRAALTAIAEAEADGFRVGQDLSVTDTRRIDVFTMAARYTAATEHAENIRWNASQLLATDTLIGHRLTTKAAELSGITFEGEGDGGIRAASFDAGFKQSPGPLDPQLMSEVEARAAWDKLQGNIVSYNSRCAVHIVGPLPAPQYSACRTELASLEAQEASLRARLADFGIYPEGAPSGTGTGGDLTSIATQIGNEVAAIPKGAGVSQNGTLAQKVTDLHLSQAEAAEAVNIASRTAYGATGGIANLPDGTKMVLPAMLQQRVAMQVFPDGSVQVFKGDLMQFLPYIG</sequence>
<comment type="caution">
    <text evidence="1">The sequence shown here is derived from an EMBL/GenBank/DDBJ whole genome shotgun (WGS) entry which is preliminary data.</text>
</comment>
<proteinExistence type="predicted"/>
<protein>
    <recommendedName>
        <fullName evidence="3">ESX-1 secretion-associated protein EspA/EspE-like domain-containing protein</fullName>
    </recommendedName>
</protein>
<name>A0ABW9LAA6_9MYCO</name>
<dbReference type="RefSeq" id="WP_409543640.1">
    <property type="nucleotide sequence ID" value="NZ_JBKBDD010000004.1"/>
</dbReference>
<evidence type="ECO:0000313" key="2">
    <source>
        <dbReference type="Proteomes" id="UP001635816"/>
    </source>
</evidence>
<gene>
    <name evidence="1" type="ORF">ACK4CT_14910</name>
</gene>